<evidence type="ECO:0000313" key="10">
    <source>
        <dbReference type="EMBL" id="CAB4944514.1"/>
    </source>
</evidence>
<dbReference type="EMBL" id="CAFBQY010000001">
    <property type="protein sequence ID" value="CAB5069789.1"/>
    <property type="molecule type" value="Genomic_DNA"/>
</dbReference>
<dbReference type="InterPro" id="IPR029026">
    <property type="entry name" value="tRNA_m1G_MTases_N"/>
</dbReference>
<dbReference type="EMBL" id="CAFAZW010000011">
    <property type="protein sequence ID" value="CAB4842598.1"/>
    <property type="molecule type" value="Genomic_DNA"/>
</dbReference>
<keyword evidence="3" id="KW-0808">Transferase</keyword>
<dbReference type="GO" id="GO:0003723">
    <property type="term" value="F:RNA binding"/>
    <property type="evidence" value="ECO:0007669"/>
    <property type="project" value="InterPro"/>
</dbReference>
<dbReference type="Pfam" id="PF22435">
    <property type="entry name" value="MRM3-like_sub_bind"/>
    <property type="match status" value="1"/>
</dbReference>
<evidence type="ECO:0000256" key="3">
    <source>
        <dbReference type="ARBA" id="ARBA00022679"/>
    </source>
</evidence>
<dbReference type="GO" id="GO:0008173">
    <property type="term" value="F:RNA methyltransferase activity"/>
    <property type="evidence" value="ECO:0007669"/>
    <property type="project" value="InterPro"/>
</dbReference>
<accession>A0A6J7UV31</accession>
<dbReference type="InterPro" id="IPR013123">
    <property type="entry name" value="SpoU_subst-bd"/>
</dbReference>
<sequence length="259" mass="27222">MIESLHSPHIARVKALISSRGNKERGEHGEFIAEGLQCAREALAVTSGPKVKNIYLTESGLSRIESAGLDTSGIETILVSEPVMAAMSSTITPQGILSVCEIGSSDFSDLKLNGKTKLIYLHEIQDPGNAGTILRSADAMGIDAVITSPGSVDMYSPKVVRATAGSLWHVPLYSGITLATISAQFPQLNKIALSAKGSTSLTDLKELGDCIAIFGNEARGIDTLLDGEVVQVYIPMKGSAESLNLSAAASIVMFYLAAL</sequence>
<dbReference type="GO" id="GO:0032259">
    <property type="term" value="P:methylation"/>
    <property type="evidence" value="ECO:0007669"/>
    <property type="project" value="UniProtKB-KW"/>
</dbReference>
<comment type="similarity">
    <text evidence="1">Belongs to the class IV-like SAM-binding methyltransferase superfamily. RNA methyltransferase TrmH family.</text>
</comment>
<evidence type="ECO:0000313" key="11">
    <source>
        <dbReference type="EMBL" id="CAB4980405.1"/>
    </source>
</evidence>
<dbReference type="Gene3D" id="3.30.1330.30">
    <property type="match status" value="1"/>
</dbReference>
<evidence type="ECO:0000313" key="7">
    <source>
        <dbReference type="EMBL" id="CAB4753659.1"/>
    </source>
</evidence>
<name>A0A6J7UV31_9ZZZZ</name>
<dbReference type="AlphaFoldDB" id="A0A6J7UV31"/>
<dbReference type="EMBL" id="CAFAAN010000003">
    <property type="protein sequence ID" value="CAB4798205.1"/>
    <property type="molecule type" value="Genomic_DNA"/>
</dbReference>
<dbReference type="Pfam" id="PF00588">
    <property type="entry name" value="SpoU_methylase"/>
    <property type="match status" value="1"/>
</dbReference>
<organism evidence="13">
    <name type="scientific">freshwater metagenome</name>
    <dbReference type="NCBI Taxonomy" id="449393"/>
    <lineage>
        <taxon>unclassified sequences</taxon>
        <taxon>metagenomes</taxon>
        <taxon>ecological metagenomes</taxon>
    </lineage>
</organism>
<evidence type="ECO:0000313" key="5">
    <source>
        <dbReference type="EMBL" id="CAB4608089.1"/>
    </source>
</evidence>
<dbReference type="GO" id="GO:0006396">
    <property type="term" value="P:RNA processing"/>
    <property type="evidence" value="ECO:0007669"/>
    <property type="project" value="InterPro"/>
</dbReference>
<evidence type="ECO:0000313" key="13">
    <source>
        <dbReference type="EMBL" id="CAB5069789.1"/>
    </source>
</evidence>
<evidence type="ECO:0000313" key="9">
    <source>
        <dbReference type="EMBL" id="CAB4842598.1"/>
    </source>
</evidence>
<proteinExistence type="inferred from homology"/>
<dbReference type="InterPro" id="IPR029028">
    <property type="entry name" value="Alpha/beta_knot_MTases"/>
</dbReference>
<dbReference type="EMBL" id="CAFBNM010000001">
    <property type="protein sequence ID" value="CAB4944514.1"/>
    <property type="molecule type" value="Genomic_DNA"/>
</dbReference>
<dbReference type="SMART" id="SM00967">
    <property type="entry name" value="SpoU_sub_bind"/>
    <property type="match status" value="1"/>
</dbReference>
<dbReference type="EMBL" id="CAFBPO010000001">
    <property type="protein sequence ID" value="CAB5006935.1"/>
    <property type="molecule type" value="Genomic_DNA"/>
</dbReference>
<keyword evidence="2" id="KW-0489">Methyltransferase</keyword>
<dbReference type="InterPro" id="IPR029064">
    <property type="entry name" value="Ribosomal_eL30-like_sf"/>
</dbReference>
<dbReference type="InterPro" id="IPR051259">
    <property type="entry name" value="rRNA_Methyltransferase"/>
</dbReference>
<evidence type="ECO:0000256" key="1">
    <source>
        <dbReference type="ARBA" id="ARBA00007228"/>
    </source>
</evidence>
<dbReference type="EMBL" id="CAEZUM010000104">
    <property type="protein sequence ID" value="CAB4608089.1"/>
    <property type="molecule type" value="Genomic_DNA"/>
</dbReference>
<dbReference type="Gene3D" id="3.40.1280.10">
    <property type="match status" value="1"/>
</dbReference>
<dbReference type="PANTHER" id="PTHR43191:SF2">
    <property type="entry name" value="RRNA METHYLTRANSFERASE 3, MITOCHONDRIAL"/>
    <property type="match status" value="1"/>
</dbReference>
<dbReference type="InterPro" id="IPR001537">
    <property type="entry name" value="SpoU_MeTrfase"/>
</dbReference>
<dbReference type="CDD" id="cd18095">
    <property type="entry name" value="SpoU-like_rRNA-MTase"/>
    <property type="match status" value="1"/>
</dbReference>
<dbReference type="InterPro" id="IPR053888">
    <property type="entry name" value="MRM3-like_sub_bind"/>
</dbReference>
<dbReference type="EMBL" id="CAEZXC010000058">
    <property type="protein sequence ID" value="CAB4679406.1"/>
    <property type="molecule type" value="Genomic_DNA"/>
</dbReference>
<reference evidence="13" key="1">
    <citation type="submission" date="2020-05" db="EMBL/GenBank/DDBJ databases">
        <authorList>
            <person name="Chiriac C."/>
            <person name="Salcher M."/>
            <person name="Ghai R."/>
            <person name="Kavagutti S V."/>
        </authorList>
    </citation>
    <scope>NUCLEOTIDE SEQUENCE</scope>
</reference>
<dbReference type="SUPFAM" id="SSF55315">
    <property type="entry name" value="L30e-like"/>
    <property type="match status" value="1"/>
</dbReference>
<feature type="domain" description="RNA 2-O ribose methyltransferase substrate binding" evidence="4">
    <location>
        <begin position="32"/>
        <end position="106"/>
    </location>
</feature>
<protein>
    <submittedName>
        <fullName evidence="13">Unannotated protein</fullName>
    </submittedName>
</protein>
<evidence type="ECO:0000259" key="4">
    <source>
        <dbReference type="SMART" id="SM00967"/>
    </source>
</evidence>
<evidence type="ECO:0000256" key="2">
    <source>
        <dbReference type="ARBA" id="ARBA00022603"/>
    </source>
</evidence>
<evidence type="ECO:0000313" key="6">
    <source>
        <dbReference type="EMBL" id="CAB4679406.1"/>
    </source>
</evidence>
<dbReference type="PANTHER" id="PTHR43191">
    <property type="entry name" value="RRNA METHYLTRANSFERASE 3"/>
    <property type="match status" value="1"/>
</dbReference>
<evidence type="ECO:0000313" key="8">
    <source>
        <dbReference type="EMBL" id="CAB4798205.1"/>
    </source>
</evidence>
<gene>
    <name evidence="5" type="ORF">UFOPK1824_01173</name>
    <name evidence="6" type="ORF">UFOPK2340_00995</name>
    <name evidence="7" type="ORF">UFOPK2850_00599</name>
    <name evidence="8" type="ORF">UFOPK3027_00458</name>
    <name evidence="9" type="ORF">UFOPK3256_00877</name>
    <name evidence="10" type="ORF">UFOPK3827_00142</name>
    <name evidence="11" type="ORF">UFOPK3982_00381</name>
    <name evidence="12" type="ORF">UFOPK4120_00010</name>
    <name evidence="13" type="ORF">UFOPK4404_00142</name>
</gene>
<dbReference type="GO" id="GO:0005737">
    <property type="term" value="C:cytoplasm"/>
    <property type="evidence" value="ECO:0007669"/>
    <property type="project" value="UniProtKB-ARBA"/>
</dbReference>
<dbReference type="EMBL" id="CAFBOO010000002">
    <property type="protein sequence ID" value="CAB4980405.1"/>
    <property type="molecule type" value="Genomic_DNA"/>
</dbReference>
<evidence type="ECO:0000313" key="12">
    <source>
        <dbReference type="EMBL" id="CAB5006935.1"/>
    </source>
</evidence>
<dbReference type="SUPFAM" id="SSF75217">
    <property type="entry name" value="alpha/beta knot"/>
    <property type="match status" value="1"/>
</dbReference>
<dbReference type="EMBL" id="CAEZZH010000005">
    <property type="protein sequence ID" value="CAB4753659.1"/>
    <property type="molecule type" value="Genomic_DNA"/>
</dbReference>